<dbReference type="Proteomes" id="UP001177021">
    <property type="component" value="Unassembled WGS sequence"/>
</dbReference>
<evidence type="ECO:0000313" key="2">
    <source>
        <dbReference type="Proteomes" id="UP001177021"/>
    </source>
</evidence>
<gene>
    <name evidence="1" type="ORF">MILVUS5_LOCUS19696</name>
</gene>
<accession>A0ACB0K7R4</accession>
<protein>
    <submittedName>
        <fullName evidence="1">Uncharacterized protein</fullName>
    </submittedName>
</protein>
<keyword evidence="2" id="KW-1185">Reference proteome</keyword>
<organism evidence="1 2">
    <name type="scientific">Trifolium pratense</name>
    <name type="common">Red clover</name>
    <dbReference type="NCBI Taxonomy" id="57577"/>
    <lineage>
        <taxon>Eukaryota</taxon>
        <taxon>Viridiplantae</taxon>
        <taxon>Streptophyta</taxon>
        <taxon>Embryophyta</taxon>
        <taxon>Tracheophyta</taxon>
        <taxon>Spermatophyta</taxon>
        <taxon>Magnoliopsida</taxon>
        <taxon>eudicotyledons</taxon>
        <taxon>Gunneridae</taxon>
        <taxon>Pentapetalae</taxon>
        <taxon>rosids</taxon>
        <taxon>fabids</taxon>
        <taxon>Fabales</taxon>
        <taxon>Fabaceae</taxon>
        <taxon>Papilionoideae</taxon>
        <taxon>50 kb inversion clade</taxon>
        <taxon>NPAAA clade</taxon>
        <taxon>Hologalegina</taxon>
        <taxon>IRL clade</taxon>
        <taxon>Trifolieae</taxon>
        <taxon>Trifolium</taxon>
    </lineage>
</organism>
<dbReference type="EMBL" id="CASHSV030000206">
    <property type="protein sequence ID" value="CAJ2652169.1"/>
    <property type="molecule type" value="Genomic_DNA"/>
</dbReference>
<reference evidence="1" key="1">
    <citation type="submission" date="2023-10" db="EMBL/GenBank/DDBJ databases">
        <authorList>
            <person name="Rodriguez Cubillos JULIANA M."/>
            <person name="De Vega J."/>
        </authorList>
    </citation>
    <scope>NUCLEOTIDE SEQUENCE</scope>
</reference>
<name>A0ACB0K7R4_TRIPR</name>
<sequence>MHNECITRFDAFTKIVQRSNGTEAGLRTIWFACIWSIWKARNAKIFQDKNISALAITEQAKLLLWNWLRVKSRSFDYDISQWMTNPITCLETVKWMVILL</sequence>
<proteinExistence type="predicted"/>
<evidence type="ECO:0000313" key="1">
    <source>
        <dbReference type="EMBL" id="CAJ2652169.1"/>
    </source>
</evidence>
<comment type="caution">
    <text evidence="1">The sequence shown here is derived from an EMBL/GenBank/DDBJ whole genome shotgun (WGS) entry which is preliminary data.</text>
</comment>